<gene>
    <name evidence="2" type="ORF">GcM1_246105</name>
</gene>
<evidence type="ECO:0000313" key="3">
    <source>
        <dbReference type="Proteomes" id="UP000285326"/>
    </source>
</evidence>
<protein>
    <submittedName>
        <fullName evidence="2">Uncharacterized protein</fullName>
    </submittedName>
</protein>
<dbReference type="EMBL" id="MCBS01024651">
    <property type="protein sequence ID" value="RKF72905.1"/>
    <property type="molecule type" value="Genomic_DNA"/>
</dbReference>
<accession>A0A420IEC9</accession>
<evidence type="ECO:0000256" key="1">
    <source>
        <dbReference type="SAM" id="MobiDB-lite"/>
    </source>
</evidence>
<evidence type="ECO:0000313" key="2">
    <source>
        <dbReference type="EMBL" id="RKF72905.1"/>
    </source>
</evidence>
<reference evidence="2 3" key="1">
    <citation type="journal article" date="2018" name="BMC Genomics">
        <title>Comparative genome analyses reveal sequence features reflecting distinct modes of host-adaptation between dicot and monocot powdery mildew.</title>
        <authorList>
            <person name="Wu Y."/>
            <person name="Ma X."/>
            <person name="Pan Z."/>
            <person name="Kale S.D."/>
            <person name="Song Y."/>
            <person name="King H."/>
            <person name="Zhang Q."/>
            <person name="Presley C."/>
            <person name="Deng X."/>
            <person name="Wei C.I."/>
            <person name="Xiao S."/>
        </authorList>
    </citation>
    <scope>NUCLEOTIDE SEQUENCE [LARGE SCALE GENOMIC DNA]</scope>
    <source>
        <strain evidence="2">UMSG1</strain>
    </source>
</reference>
<comment type="caution">
    <text evidence="2">The sequence shown here is derived from an EMBL/GenBank/DDBJ whole genome shotgun (WGS) entry which is preliminary data.</text>
</comment>
<feature type="compositionally biased region" description="Polar residues" evidence="1">
    <location>
        <begin position="61"/>
        <end position="70"/>
    </location>
</feature>
<feature type="region of interest" description="Disordered" evidence="1">
    <location>
        <begin position="61"/>
        <end position="93"/>
    </location>
</feature>
<proteinExistence type="predicted"/>
<feature type="compositionally biased region" description="Polar residues" evidence="1">
    <location>
        <begin position="84"/>
        <end position="93"/>
    </location>
</feature>
<dbReference type="Proteomes" id="UP000285326">
    <property type="component" value="Unassembled WGS sequence"/>
</dbReference>
<dbReference type="AlphaFoldDB" id="A0A420IEC9"/>
<sequence>MKSDIPRQKHIPQAPQPPNTYEYTKTRRRTASSVIFPSNLHLENEMAQSFYSRRTPSNTTFSTFISNENRSVPYRTPSEDLRRSNSSRSGDLSQSTGYVALMRKQKATVWCERAQLEDPRMQAQLKAAKLRATKEVTGSLSIHRASTSGSGSVSSGHRVAAKIRHHGKTSLVGYNPAEPVGGVRGVPLRLSATEVEGYDSNEDGESSQAIDKIIHRRNGSGRSSNASSSKGIIYPRQTVTNAALEKWEVLDMPTRQRNISKEESLHIEVKSAHVSLRRTSLGFNRRDGSYSASSGSTIEQADSLSELQNIDALRVSGNNLLKSAMSRKQSSNTPELKRMGSVDDRAISINKVRLYIANPDADSD</sequence>
<name>A0A420IEC9_9PEZI</name>
<feature type="region of interest" description="Disordered" evidence="1">
    <location>
        <begin position="1"/>
        <end position="23"/>
    </location>
</feature>
<organism evidence="2 3">
    <name type="scientific">Golovinomyces cichoracearum</name>
    <dbReference type="NCBI Taxonomy" id="62708"/>
    <lineage>
        <taxon>Eukaryota</taxon>
        <taxon>Fungi</taxon>
        <taxon>Dikarya</taxon>
        <taxon>Ascomycota</taxon>
        <taxon>Pezizomycotina</taxon>
        <taxon>Leotiomycetes</taxon>
        <taxon>Erysiphales</taxon>
        <taxon>Erysiphaceae</taxon>
        <taxon>Golovinomyces</taxon>
    </lineage>
</organism>